<gene>
    <name evidence="4" type="ORF">SAMN05443529_11098</name>
</gene>
<dbReference type="GO" id="GO:0009898">
    <property type="term" value="C:cytoplasmic side of plasma membrane"/>
    <property type="evidence" value="ECO:0007669"/>
    <property type="project" value="TreeGrafter"/>
</dbReference>
<name>A0A1G8A490_9FIRM</name>
<dbReference type="RefSeq" id="WP_092333057.1">
    <property type="nucleotide sequence ID" value="NZ_FNCP01000010.1"/>
</dbReference>
<dbReference type="InterPro" id="IPR050625">
    <property type="entry name" value="ParA/MinD_ATPase"/>
</dbReference>
<keyword evidence="5" id="KW-1185">Reference proteome</keyword>
<keyword evidence="1" id="KW-0547">Nucleotide-binding</keyword>
<dbReference type="PIRSF" id="PIRSF005647">
    <property type="entry name" value="CooC"/>
    <property type="match status" value="1"/>
</dbReference>
<sequence>MKIAISGKGGVGKTTFAANFAQWLSHKDISVLAVDADPDASLGTILGIPDDTLANLKPIVDMKELIEERMGGSGTYYPLNPNVDDVLDDYSVSLGDLRFFRMGNVKGGGTSCYCKENSFLRALVNSLILGEKDTVILDMGAGIEQLTRGTALGVDVLVIVTEPSKVSVQTVKVIQKLAAELGIPRVLVVGNKVRNPKDENFLRDHFPSEQLIGIIPYSDELLEMSLNTGNLELPGGSLGVELNTIYQKIVDEGR</sequence>
<dbReference type="STRING" id="1121419.SAMN05443529_11098"/>
<dbReference type="InterPro" id="IPR014433">
    <property type="entry name" value="CooC"/>
</dbReference>
<accession>A0A1G8A490</accession>
<dbReference type="InterPro" id="IPR027417">
    <property type="entry name" value="P-loop_NTPase"/>
</dbReference>
<dbReference type="Pfam" id="PF01656">
    <property type="entry name" value="CbiA"/>
    <property type="match status" value="1"/>
</dbReference>
<reference evidence="5" key="1">
    <citation type="submission" date="2016-10" db="EMBL/GenBank/DDBJ databases">
        <authorList>
            <person name="Varghese N."/>
            <person name="Submissions S."/>
        </authorList>
    </citation>
    <scope>NUCLEOTIDE SEQUENCE [LARGE SCALE GENOMIC DNA]</scope>
    <source>
        <strain evidence="5">DSM 8344</strain>
    </source>
</reference>
<dbReference type="GO" id="GO:0016887">
    <property type="term" value="F:ATP hydrolysis activity"/>
    <property type="evidence" value="ECO:0007669"/>
    <property type="project" value="TreeGrafter"/>
</dbReference>
<protein>
    <submittedName>
        <fullName evidence="4">CO dehydrogenase maturation factor</fullName>
    </submittedName>
</protein>
<dbReference type="Proteomes" id="UP000198656">
    <property type="component" value="Unassembled WGS sequence"/>
</dbReference>
<evidence type="ECO:0000256" key="2">
    <source>
        <dbReference type="ARBA" id="ARBA00022840"/>
    </source>
</evidence>
<dbReference type="SUPFAM" id="SSF52540">
    <property type="entry name" value="P-loop containing nucleoside triphosphate hydrolases"/>
    <property type="match status" value="1"/>
</dbReference>
<evidence type="ECO:0000313" key="4">
    <source>
        <dbReference type="EMBL" id="SDH15683.1"/>
    </source>
</evidence>
<dbReference type="Gene3D" id="3.40.50.300">
    <property type="entry name" value="P-loop containing nucleotide triphosphate hydrolases"/>
    <property type="match status" value="1"/>
</dbReference>
<evidence type="ECO:0000259" key="3">
    <source>
        <dbReference type="Pfam" id="PF01656"/>
    </source>
</evidence>
<dbReference type="GO" id="GO:0051782">
    <property type="term" value="P:negative regulation of cell division"/>
    <property type="evidence" value="ECO:0007669"/>
    <property type="project" value="TreeGrafter"/>
</dbReference>
<feature type="domain" description="CobQ/CobB/MinD/ParA nucleotide binding" evidence="3">
    <location>
        <begin position="3"/>
        <end position="224"/>
    </location>
</feature>
<dbReference type="AlphaFoldDB" id="A0A1G8A490"/>
<evidence type="ECO:0000313" key="5">
    <source>
        <dbReference type="Proteomes" id="UP000198656"/>
    </source>
</evidence>
<dbReference type="EMBL" id="FNCP01000010">
    <property type="protein sequence ID" value="SDH15683.1"/>
    <property type="molecule type" value="Genomic_DNA"/>
</dbReference>
<dbReference type="GO" id="GO:0005524">
    <property type="term" value="F:ATP binding"/>
    <property type="evidence" value="ECO:0007669"/>
    <property type="project" value="UniProtKB-KW"/>
</dbReference>
<keyword evidence="2" id="KW-0067">ATP-binding</keyword>
<evidence type="ECO:0000256" key="1">
    <source>
        <dbReference type="ARBA" id="ARBA00022741"/>
    </source>
</evidence>
<dbReference type="InterPro" id="IPR002586">
    <property type="entry name" value="CobQ/CobB/MinD/ParA_Nub-bd_dom"/>
</dbReference>
<dbReference type="GO" id="GO:0005829">
    <property type="term" value="C:cytosol"/>
    <property type="evidence" value="ECO:0007669"/>
    <property type="project" value="TreeGrafter"/>
</dbReference>
<dbReference type="PANTHER" id="PTHR43384:SF6">
    <property type="entry name" value="SEPTUM SITE-DETERMINING PROTEIN MIND HOMOLOG, CHLOROPLASTIC"/>
    <property type="match status" value="1"/>
</dbReference>
<dbReference type="PANTHER" id="PTHR43384">
    <property type="entry name" value="SEPTUM SITE-DETERMINING PROTEIN MIND HOMOLOG, CHLOROPLASTIC-RELATED"/>
    <property type="match status" value="1"/>
</dbReference>
<dbReference type="OrthoDB" id="7346657at2"/>
<organism evidence="4 5">
    <name type="scientific">Desulfosporosinus hippei DSM 8344</name>
    <dbReference type="NCBI Taxonomy" id="1121419"/>
    <lineage>
        <taxon>Bacteria</taxon>
        <taxon>Bacillati</taxon>
        <taxon>Bacillota</taxon>
        <taxon>Clostridia</taxon>
        <taxon>Eubacteriales</taxon>
        <taxon>Desulfitobacteriaceae</taxon>
        <taxon>Desulfosporosinus</taxon>
    </lineage>
</organism>
<proteinExistence type="predicted"/>